<evidence type="ECO:0000259" key="1">
    <source>
        <dbReference type="Pfam" id="PF09407"/>
    </source>
</evidence>
<dbReference type="EMBL" id="VFPH01000001">
    <property type="protein sequence ID" value="TQM46063.1"/>
    <property type="molecule type" value="Genomic_DNA"/>
</dbReference>
<comment type="caution">
    <text evidence="2">The sequence shown here is derived from an EMBL/GenBank/DDBJ whole genome shotgun (WGS) entry which is preliminary data.</text>
</comment>
<organism evidence="2 3">
    <name type="scientific">Pseudonocardia cypriaca</name>
    <dbReference type="NCBI Taxonomy" id="882449"/>
    <lineage>
        <taxon>Bacteria</taxon>
        <taxon>Bacillati</taxon>
        <taxon>Actinomycetota</taxon>
        <taxon>Actinomycetes</taxon>
        <taxon>Pseudonocardiales</taxon>
        <taxon>Pseudonocardiaceae</taxon>
        <taxon>Pseudonocardia</taxon>
    </lineage>
</organism>
<proteinExistence type="predicted"/>
<dbReference type="Pfam" id="PF09407">
    <property type="entry name" value="AbiEi_1"/>
    <property type="match status" value="1"/>
</dbReference>
<dbReference type="InterPro" id="IPR018547">
    <property type="entry name" value="AbiEi_C"/>
</dbReference>
<protein>
    <recommendedName>
        <fullName evidence="1">AbiEi antitoxin C-terminal domain-containing protein</fullName>
    </recommendedName>
</protein>
<name>A0A543GJ07_9PSEU</name>
<sequence length="328" mass="35660">MCEVGEIVRSGPPAAPAGDAAEVELPDLTLRPHLLGAGFSDDELRRLVRTGRLTPVRRGAYVQGDLPDDLLARHTLQIAAAMRELAGDAVVSHISAAVLHGLRIWGVPLGRVHVTRRRAGGGRRGALVHVHVAALDPAEITMIAGLPVTSPARTVADLARMVPFEQAVVVADSALFYQRPDRVELGDLVDVLEAVPRRPGTRAARRVIEFSNGLSESVGESRSRVAIAAAGLPIPVLQWEVRASATGRFIGRVDVGWPELRTVGEFDGLVKYGRTLRPGQDIAEVLVEEKLREDALRDEDLAVVRWIWSDLANFAPTASRLRSRFRRI</sequence>
<evidence type="ECO:0000313" key="2">
    <source>
        <dbReference type="EMBL" id="TQM46063.1"/>
    </source>
</evidence>
<gene>
    <name evidence="2" type="ORF">FB388_3468</name>
</gene>
<feature type="domain" description="AbiEi antitoxin C-terminal" evidence="1">
    <location>
        <begin position="80"/>
        <end position="166"/>
    </location>
</feature>
<dbReference type="AlphaFoldDB" id="A0A543GJ07"/>
<evidence type="ECO:0000313" key="3">
    <source>
        <dbReference type="Proteomes" id="UP000319818"/>
    </source>
</evidence>
<keyword evidence="3" id="KW-1185">Reference proteome</keyword>
<accession>A0A543GJ07</accession>
<reference evidence="2 3" key="1">
    <citation type="submission" date="2019-06" db="EMBL/GenBank/DDBJ databases">
        <title>Sequencing the genomes of 1000 actinobacteria strains.</title>
        <authorList>
            <person name="Klenk H.-P."/>
        </authorList>
    </citation>
    <scope>NUCLEOTIDE SEQUENCE [LARGE SCALE GENOMIC DNA]</scope>
    <source>
        <strain evidence="2 3">DSM 45511</strain>
    </source>
</reference>
<dbReference type="Proteomes" id="UP000319818">
    <property type="component" value="Unassembled WGS sequence"/>
</dbReference>